<dbReference type="Proteomes" id="UP001165395">
    <property type="component" value="Unassembled WGS sequence"/>
</dbReference>
<reference evidence="1" key="1">
    <citation type="submission" date="2021-10" db="EMBL/GenBank/DDBJ databases">
        <title>The complete genome sequence of Leeia sp. TBRC 13508.</title>
        <authorList>
            <person name="Charoenyingcharoen P."/>
            <person name="Yukphan P."/>
        </authorList>
    </citation>
    <scope>NUCLEOTIDE SEQUENCE</scope>
    <source>
        <strain evidence="1">TBRC 13508</strain>
    </source>
</reference>
<dbReference type="SUPFAM" id="SSF101327">
    <property type="entry name" value="YgfB-like"/>
    <property type="match status" value="1"/>
</dbReference>
<keyword evidence="2" id="KW-1185">Reference proteome</keyword>
<dbReference type="EMBL" id="JAJBZT010000001">
    <property type="protein sequence ID" value="MCB6181969.1"/>
    <property type="molecule type" value="Genomic_DNA"/>
</dbReference>
<dbReference type="SUPFAM" id="SSF103642">
    <property type="entry name" value="Sec-C motif"/>
    <property type="match status" value="1"/>
</dbReference>
<protein>
    <submittedName>
        <fullName evidence="1">UPF0149 family protein</fullName>
    </submittedName>
</protein>
<dbReference type="PANTHER" id="PTHR33747:SF1">
    <property type="entry name" value="ADENYLATE CYCLASE-ASSOCIATED CAP C-TERMINAL DOMAIN-CONTAINING PROTEIN"/>
    <property type="match status" value="1"/>
</dbReference>
<organism evidence="1 2">
    <name type="scientific">Leeia speluncae</name>
    <dbReference type="NCBI Taxonomy" id="2884804"/>
    <lineage>
        <taxon>Bacteria</taxon>
        <taxon>Pseudomonadati</taxon>
        <taxon>Pseudomonadota</taxon>
        <taxon>Betaproteobacteria</taxon>
        <taxon>Neisseriales</taxon>
        <taxon>Leeiaceae</taxon>
        <taxon>Leeia</taxon>
    </lineage>
</organism>
<dbReference type="Pfam" id="PF02810">
    <property type="entry name" value="SEC-C"/>
    <property type="match status" value="1"/>
</dbReference>
<dbReference type="InterPro" id="IPR011978">
    <property type="entry name" value="YgfB-like"/>
</dbReference>
<dbReference type="InterPro" id="IPR036255">
    <property type="entry name" value="YgfB-like_sf"/>
</dbReference>
<evidence type="ECO:0000313" key="1">
    <source>
        <dbReference type="EMBL" id="MCB6181969.1"/>
    </source>
</evidence>
<proteinExistence type="predicted"/>
<dbReference type="NCBIfam" id="TIGR02292">
    <property type="entry name" value="ygfB_yecA"/>
    <property type="match status" value="1"/>
</dbReference>
<dbReference type="RefSeq" id="WP_227177316.1">
    <property type="nucleotide sequence ID" value="NZ_JAJBZT010000001.1"/>
</dbReference>
<name>A0ABS8D1B4_9NEIS</name>
<dbReference type="PANTHER" id="PTHR33747">
    <property type="entry name" value="UPF0225 PROTEIN SCO1677"/>
    <property type="match status" value="1"/>
</dbReference>
<dbReference type="Gene3D" id="3.10.450.50">
    <property type="match status" value="1"/>
</dbReference>
<dbReference type="InterPro" id="IPR004027">
    <property type="entry name" value="SEC_C_motif"/>
</dbReference>
<accession>A0ABS8D1B4</accession>
<sequence>MTDTTNTSLLSEEELARLEVFLQSDATPENCLPIEAVDGFYCALNVGPEVVSHETYIPVIWGEGDEPQFKDANEEAEITGLLRRHYADIARQIHSAVADEADAYLPLVDEWNESAADDEDAPQDGEWWASGFLLGLELCEKSWFSNEQHEEMLEPLLIPIVELAGNDELDELTPKARKRRIAQLPALLLSLYRYWRSDANGQLQLANTLATQLSSTPIRAAVEPGRNDPCSCGSGKKYKKCCGAN</sequence>
<gene>
    <name evidence="1" type="ORF">LIN78_00165</name>
</gene>
<dbReference type="Pfam" id="PF03695">
    <property type="entry name" value="UPF0149"/>
    <property type="match status" value="1"/>
</dbReference>
<evidence type="ECO:0000313" key="2">
    <source>
        <dbReference type="Proteomes" id="UP001165395"/>
    </source>
</evidence>
<comment type="caution">
    <text evidence="1">The sequence shown here is derived from an EMBL/GenBank/DDBJ whole genome shotgun (WGS) entry which is preliminary data.</text>
</comment>